<dbReference type="Pfam" id="PF13192">
    <property type="entry name" value="Thioredoxin_3"/>
    <property type="match status" value="1"/>
</dbReference>
<evidence type="ECO:0000313" key="2">
    <source>
        <dbReference type="EMBL" id="BDV43560.1"/>
    </source>
</evidence>
<dbReference type="Gene3D" id="3.40.30.10">
    <property type="entry name" value="Glutaredoxin"/>
    <property type="match status" value="1"/>
</dbReference>
<dbReference type="SUPFAM" id="SSF52833">
    <property type="entry name" value="Thioredoxin-like"/>
    <property type="match status" value="1"/>
</dbReference>
<dbReference type="EMBL" id="AP027151">
    <property type="protein sequence ID" value="BDV43560.1"/>
    <property type="molecule type" value="Genomic_DNA"/>
</dbReference>
<dbReference type="PIRSF" id="PIRSF037031">
    <property type="entry name" value="Redox_disulphide_2"/>
    <property type="match status" value="1"/>
</dbReference>
<dbReference type="InterPro" id="IPR036249">
    <property type="entry name" value="Thioredoxin-like_sf"/>
</dbReference>
<dbReference type="NCBIfam" id="TIGR00412">
    <property type="entry name" value="redox_disulf_2"/>
    <property type="match status" value="1"/>
</dbReference>
<dbReference type="PANTHER" id="PTHR36450">
    <property type="entry name" value="THIOREDOXIN"/>
    <property type="match status" value="1"/>
</dbReference>
<reference evidence="2 3" key="1">
    <citation type="submission" date="2022-12" db="EMBL/GenBank/DDBJ databases">
        <title>Polyphasic characterization of Geotalea uranireducens NIT-SL11 newly isolated from a complex of sewage sludge and microbially reduced graphene oxide.</title>
        <authorList>
            <person name="Xie L."/>
            <person name="Yoshida N."/>
            <person name="Meng L."/>
        </authorList>
    </citation>
    <scope>NUCLEOTIDE SEQUENCE [LARGE SCALE GENOMIC DNA]</scope>
    <source>
        <strain evidence="2 3">NIT-SL11</strain>
    </source>
</reference>
<name>A0ABN6VYD4_9BACT</name>
<evidence type="ECO:0000313" key="3">
    <source>
        <dbReference type="Proteomes" id="UP001317705"/>
    </source>
</evidence>
<evidence type="ECO:0000259" key="1">
    <source>
        <dbReference type="Pfam" id="PF13192"/>
    </source>
</evidence>
<dbReference type="Proteomes" id="UP001317705">
    <property type="component" value="Chromosome"/>
</dbReference>
<gene>
    <name evidence="2" type="ORF">GURASL_24830</name>
</gene>
<keyword evidence="3" id="KW-1185">Reference proteome</keyword>
<dbReference type="PANTHER" id="PTHR36450:SF1">
    <property type="entry name" value="THIOREDOXIN"/>
    <property type="match status" value="1"/>
</dbReference>
<sequence length="77" mass="8127">MKIEVLGTGCAKCKTLYDNVRQAVEESGISAEVVKVEDIPSIMKFGVMSTPALAIDGQVKFSGRVATVAELVGILGR</sequence>
<feature type="domain" description="Thioredoxin-like fold" evidence="1">
    <location>
        <begin position="1"/>
        <end position="75"/>
    </location>
</feature>
<protein>
    <submittedName>
        <fullName evidence="2">Redox-active disulfide protein 2</fullName>
    </submittedName>
</protein>
<accession>A0ABN6VYD4</accession>
<dbReference type="InterPro" id="IPR005243">
    <property type="entry name" value="THIRX-like_proc"/>
</dbReference>
<dbReference type="InterPro" id="IPR012336">
    <property type="entry name" value="Thioredoxin-like_fold"/>
</dbReference>
<proteinExistence type="predicted"/>
<dbReference type="RefSeq" id="WP_281999688.1">
    <property type="nucleotide sequence ID" value="NZ_AP027151.1"/>
</dbReference>
<organism evidence="2 3">
    <name type="scientific">Geotalea uraniireducens</name>
    <dbReference type="NCBI Taxonomy" id="351604"/>
    <lineage>
        <taxon>Bacteria</taxon>
        <taxon>Pseudomonadati</taxon>
        <taxon>Thermodesulfobacteriota</taxon>
        <taxon>Desulfuromonadia</taxon>
        <taxon>Geobacterales</taxon>
        <taxon>Geobacteraceae</taxon>
        <taxon>Geotalea</taxon>
    </lineage>
</organism>